<protein>
    <submittedName>
        <fullName evidence="2">T9SS type A sorting domain-containing protein</fullName>
    </submittedName>
</protein>
<dbReference type="PANTHER" id="PTHR31778:SF2">
    <property type="entry name" value="BUD SITE SELECTION PROTEIN RAX2"/>
    <property type="match status" value="1"/>
</dbReference>
<dbReference type="Gene3D" id="2.80.10.50">
    <property type="match status" value="6"/>
</dbReference>
<keyword evidence="1" id="KW-0732">Signal</keyword>
<feature type="chain" id="PRO_5024337330" evidence="1">
    <location>
        <begin position="23"/>
        <end position="831"/>
    </location>
</feature>
<comment type="caution">
    <text evidence="2">The sequence shown here is derived from an EMBL/GenBank/DDBJ whole genome shotgun (WGS) entry which is preliminary data.</text>
</comment>
<dbReference type="InterPro" id="IPR026444">
    <property type="entry name" value="Secre_tail"/>
</dbReference>
<reference evidence="2 3" key="1">
    <citation type="submission" date="2019-05" db="EMBL/GenBank/DDBJ databases">
        <title>Hymenobacter edaphi sp. nov., isolated from abandoned arsenic-contaminated farmland soil.</title>
        <authorList>
            <person name="Nie L."/>
        </authorList>
    </citation>
    <scope>NUCLEOTIDE SEQUENCE [LARGE SCALE GENOMIC DNA]</scope>
    <source>
        <strain evidence="2 3">1-3-3-8</strain>
    </source>
</reference>
<evidence type="ECO:0000313" key="2">
    <source>
        <dbReference type="EMBL" id="TLM91742.1"/>
    </source>
</evidence>
<dbReference type="Proteomes" id="UP000305517">
    <property type="component" value="Unassembled WGS sequence"/>
</dbReference>
<feature type="signal peptide" evidence="1">
    <location>
        <begin position="1"/>
        <end position="22"/>
    </location>
</feature>
<dbReference type="SUPFAM" id="SSF63829">
    <property type="entry name" value="Calcium-dependent phosphotriesterase"/>
    <property type="match status" value="2"/>
</dbReference>
<evidence type="ECO:0000256" key="1">
    <source>
        <dbReference type="SAM" id="SignalP"/>
    </source>
</evidence>
<accession>A0A5R8WPT0</accession>
<dbReference type="NCBIfam" id="TIGR02608">
    <property type="entry name" value="delta_60_rpt"/>
    <property type="match status" value="13"/>
</dbReference>
<name>A0A5R8WPT0_9BACT</name>
<dbReference type="RefSeq" id="WP_138078653.1">
    <property type="nucleotide sequence ID" value="NZ_VAJM01000006.1"/>
</dbReference>
<proteinExistence type="predicted"/>
<dbReference type="GO" id="GO:1902929">
    <property type="term" value="C:plasma membrane of growing cell tip"/>
    <property type="evidence" value="ECO:0007669"/>
    <property type="project" value="TreeGrafter"/>
</dbReference>
<dbReference type="PANTHER" id="PTHR31778">
    <property type="entry name" value="BUD SITE SELECTION PROTEIN RAX2"/>
    <property type="match status" value="1"/>
</dbReference>
<dbReference type="OrthoDB" id="9805017at2"/>
<dbReference type="NCBIfam" id="TIGR04183">
    <property type="entry name" value="Por_Secre_tail"/>
    <property type="match status" value="1"/>
</dbReference>
<dbReference type="Pfam" id="PF17164">
    <property type="entry name" value="DUF5122"/>
    <property type="match status" value="13"/>
</dbReference>
<gene>
    <name evidence="2" type="ORF">FDY95_14365</name>
</gene>
<dbReference type="AlphaFoldDB" id="A0A5R8WPT0"/>
<sequence length="831" mass="85109">MQTARLIVVAGLLALFGRPAVAQTLDPTFTPLTAYAAGTVYAALEQPDGKRIVNGAFSRINGTPVSSRLVRFNADGSLDNAFLQNVGAATAVQRMHLFSNGQVLLIGFGGSAMTAGGVSRSGGLLRLNADGTGDASFDAGSGPTSQQYNVTYLDDAAALPNGKVVAVGPFDHFNGAATNNIVGLNANGTLDPSFNPGTGANEEVLTIVPLPSGKMLIGGYFTSYNGYNCDGLARLNADGSFDTSFTATTNGGVENITVQPDGKILLTGSFYPATTNVTLIRLNANGTSDNTFTAPTQAYFPASYYGDAIQVQADGKIVALGGSGGSPYLTRLTANGAIDASYQVGSGPNTVPYSLTALANGGMLVAGNFSNFNGTLDRTLIQLTSAGAVDAAFQPKIQTNAGIYAVARQADGKYVVGGTFTEIYGQPARRLARINADGSLDQPYGYNAGGLDATVNDIVLQNGAALVAAGTQVRRYLSTGAIDNTYTTGVASGTVNRLVLQPDGRLLAGGGFSIYNNRTAPGLVRLDGAGVYDATFAPVTTGANYIIQFHNMALQPDGKLLVAAYARTTGSSTSRVMRLLANGTVDASFTALPLTNTSGANSSGYRANALVLQSDGKVLLGGAFGAVGGTARANLARLNADGTLDSGFVPATLTGTVFSLASQPNNRILVGGTFTSTAGLPTNLARLNPDGTADASFAATAVPNGTVRSLLVQPDGAIVVGGLFNALSGQSDHALARITAPNVLHAALPQAVADRTQAWPVPARTTLHVSLDPAARAQTLELLDVLGRPVRRQALGTAADATVAVDGLPAGQYLLRVNYAQGTVSRRVSVQ</sequence>
<dbReference type="InterPro" id="IPR013431">
    <property type="entry name" value="Delta_60_rpt"/>
</dbReference>
<organism evidence="2 3">
    <name type="scientific">Hymenobacter jeollabukensis</name>
    <dbReference type="NCBI Taxonomy" id="2025313"/>
    <lineage>
        <taxon>Bacteria</taxon>
        <taxon>Pseudomonadati</taxon>
        <taxon>Bacteroidota</taxon>
        <taxon>Cytophagia</taxon>
        <taxon>Cytophagales</taxon>
        <taxon>Hymenobacteraceae</taxon>
        <taxon>Hymenobacter</taxon>
    </lineage>
</organism>
<evidence type="ECO:0000313" key="3">
    <source>
        <dbReference type="Proteomes" id="UP000305517"/>
    </source>
</evidence>
<keyword evidence="3" id="KW-1185">Reference proteome</keyword>
<dbReference type="EMBL" id="VAJM01000006">
    <property type="protein sequence ID" value="TLM91742.1"/>
    <property type="molecule type" value="Genomic_DNA"/>
</dbReference>